<protein>
    <recommendedName>
        <fullName evidence="4">Cystatin domain-containing protein</fullName>
    </recommendedName>
</protein>
<evidence type="ECO:0000256" key="1">
    <source>
        <dbReference type="ARBA" id="ARBA00022690"/>
    </source>
</evidence>
<sequence length="111" mass="12686">MKGHRLIFSFLFFATVAFAALAGGWQPIKDLKDPNIVEIGEYAVKEYNKRANTDLILVNVVKGEEQVVSGMNYRLILEVTEGKASKKYQAEVWEKAWENFKNLTSFEPVKE</sequence>
<dbReference type="Gramene" id="Manes.08G041000.1.v8.1">
    <property type="protein sequence ID" value="Manes.08G041000.1.v8.1.CDS.1"/>
    <property type="gene ID" value="Manes.08G041000.v8.1"/>
</dbReference>
<reference evidence="6" key="1">
    <citation type="journal article" date="2016" name="Nat. Biotechnol.">
        <title>Sequencing wild and cultivated cassava and related species reveals extensive interspecific hybridization and genetic diversity.</title>
        <authorList>
            <person name="Bredeson J.V."/>
            <person name="Lyons J.B."/>
            <person name="Prochnik S.E."/>
            <person name="Wu G.A."/>
            <person name="Ha C.M."/>
            <person name="Edsinger-Gonzales E."/>
            <person name="Grimwood J."/>
            <person name="Schmutz J."/>
            <person name="Rabbi I.Y."/>
            <person name="Egesi C."/>
            <person name="Nauluvula P."/>
            <person name="Lebot V."/>
            <person name="Ndunguru J."/>
            <person name="Mkamilo G."/>
            <person name="Bart R.S."/>
            <person name="Setter T.L."/>
            <person name="Gleadow R.M."/>
            <person name="Kulakow P."/>
            <person name="Ferguson M.E."/>
            <person name="Rounsley S."/>
            <person name="Rokhsar D.S."/>
        </authorList>
    </citation>
    <scope>NUCLEOTIDE SEQUENCE [LARGE SCALE GENOMIC DNA]</scope>
    <source>
        <strain evidence="6">cv. AM560-2</strain>
    </source>
</reference>
<keyword evidence="6" id="KW-1185">Reference proteome</keyword>
<dbReference type="InterPro" id="IPR046350">
    <property type="entry name" value="Cystatin_sf"/>
</dbReference>
<gene>
    <name evidence="5" type="ORF">MANES_08G041000v8</name>
</gene>
<feature type="signal peptide" evidence="3">
    <location>
        <begin position="1"/>
        <end position="19"/>
    </location>
</feature>
<dbReference type="Pfam" id="PF16845">
    <property type="entry name" value="SQAPI"/>
    <property type="match status" value="1"/>
</dbReference>
<keyword evidence="3" id="KW-0732">Signal</keyword>
<evidence type="ECO:0000256" key="3">
    <source>
        <dbReference type="SAM" id="SignalP"/>
    </source>
</evidence>
<accession>A0A2C9VD96</accession>
<dbReference type="InterPro" id="IPR000010">
    <property type="entry name" value="Cystatin_dom"/>
</dbReference>
<keyword evidence="2" id="KW-0789">Thiol protease inhibitor</keyword>
<evidence type="ECO:0000256" key="2">
    <source>
        <dbReference type="ARBA" id="ARBA00022704"/>
    </source>
</evidence>
<dbReference type="SMART" id="SM00043">
    <property type="entry name" value="CY"/>
    <property type="match status" value="1"/>
</dbReference>
<dbReference type="CDD" id="cd00042">
    <property type="entry name" value="CY"/>
    <property type="match status" value="1"/>
</dbReference>
<dbReference type="OMA" id="WGHETVE"/>
<feature type="chain" id="PRO_5018770044" description="Cystatin domain-containing protein" evidence="3">
    <location>
        <begin position="20"/>
        <end position="111"/>
    </location>
</feature>
<dbReference type="Proteomes" id="UP000091857">
    <property type="component" value="Chromosome 8"/>
</dbReference>
<dbReference type="PROSITE" id="PS00287">
    <property type="entry name" value="CYSTATIN"/>
    <property type="match status" value="1"/>
</dbReference>
<dbReference type="GO" id="GO:0004869">
    <property type="term" value="F:cysteine-type endopeptidase inhibitor activity"/>
    <property type="evidence" value="ECO:0007669"/>
    <property type="project" value="UniProtKB-KW"/>
</dbReference>
<dbReference type="InterPro" id="IPR018073">
    <property type="entry name" value="Prot_inh_cystat_CS"/>
</dbReference>
<comment type="caution">
    <text evidence="5">The sequence shown here is derived from an EMBL/GenBank/DDBJ whole genome shotgun (WGS) entry which is preliminary data.</text>
</comment>
<dbReference type="PANTHER" id="PTHR47364">
    <property type="entry name" value="CYSTEINE PROTEINASE INHIBITOR 5"/>
    <property type="match status" value="1"/>
</dbReference>
<name>A0A2C9VD96_MANES</name>
<proteinExistence type="predicted"/>
<dbReference type="AlphaFoldDB" id="A0A2C9VD96"/>
<keyword evidence="1" id="KW-0646">Protease inhibitor</keyword>
<dbReference type="SMR" id="A0A2C9VD96"/>
<evidence type="ECO:0000313" key="6">
    <source>
        <dbReference type="Proteomes" id="UP000091857"/>
    </source>
</evidence>
<evidence type="ECO:0000259" key="4">
    <source>
        <dbReference type="SMART" id="SM00043"/>
    </source>
</evidence>
<feature type="domain" description="Cystatin" evidence="4">
    <location>
        <begin position="20"/>
        <end position="109"/>
    </location>
</feature>
<evidence type="ECO:0000313" key="5">
    <source>
        <dbReference type="EMBL" id="OAY43084.1"/>
    </source>
</evidence>
<dbReference type="PANTHER" id="PTHR47364:SF2">
    <property type="entry name" value="CYSTEINE PROTEINASE INHIBITOR 5"/>
    <property type="match status" value="1"/>
</dbReference>
<organism evidence="5 6">
    <name type="scientific">Manihot esculenta</name>
    <name type="common">Cassava</name>
    <name type="synonym">Jatropha manihot</name>
    <dbReference type="NCBI Taxonomy" id="3983"/>
    <lineage>
        <taxon>Eukaryota</taxon>
        <taxon>Viridiplantae</taxon>
        <taxon>Streptophyta</taxon>
        <taxon>Embryophyta</taxon>
        <taxon>Tracheophyta</taxon>
        <taxon>Spermatophyta</taxon>
        <taxon>Magnoliopsida</taxon>
        <taxon>eudicotyledons</taxon>
        <taxon>Gunneridae</taxon>
        <taxon>Pentapetalae</taxon>
        <taxon>rosids</taxon>
        <taxon>fabids</taxon>
        <taxon>Malpighiales</taxon>
        <taxon>Euphorbiaceae</taxon>
        <taxon>Crotonoideae</taxon>
        <taxon>Manihoteae</taxon>
        <taxon>Manihot</taxon>
    </lineage>
</organism>
<dbReference type="EMBL" id="CM004394">
    <property type="protein sequence ID" value="OAY43084.1"/>
    <property type="molecule type" value="Genomic_DNA"/>
</dbReference>
<dbReference type="SUPFAM" id="SSF54403">
    <property type="entry name" value="Cystatin/monellin"/>
    <property type="match status" value="1"/>
</dbReference>
<dbReference type="Gene3D" id="3.10.450.10">
    <property type="match status" value="1"/>
</dbReference>